<dbReference type="PANTHER" id="PTHR21485">
    <property type="entry name" value="HAD SUPERFAMILY MEMBERS CMAS AND KDSC"/>
    <property type="match status" value="1"/>
</dbReference>
<sequence>MIDTQRIVAVIPARGGSKSVPGKNIRLLGGKPLIAWTVETALSVDEIDRVIVSTDSEAIAEVARAYGAEVYERPAHLATDTALVSDAVHDLYRTLVAESERADIMVLLEPTCPFRSADDVQACLTTLIERRLDSVATFTAADVNPHRTWRIEDGMPSAFIEGADPWLPRQRLPAAYQLNGAVYAFFAKRLPVGEISLLFGRCGAIVMPPERSVDIDGELDFLVAGTLGETIQ</sequence>
<dbReference type="Gene3D" id="3.90.550.10">
    <property type="entry name" value="Spore Coat Polysaccharide Biosynthesis Protein SpsA, Chain A"/>
    <property type="match status" value="1"/>
</dbReference>
<keyword evidence="1" id="KW-0808">Transferase</keyword>
<dbReference type="CDD" id="cd02513">
    <property type="entry name" value="CMP-NeuAc_Synthase"/>
    <property type="match status" value="1"/>
</dbReference>
<dbReference type="InterPro" id="IPR050793">
    <property type="entry name" value="CMP-NeuNAc_synthase"/>
</dbReference>
<dbReference type="SUPFAM" id="SSF53448">
    <property type="entry name" value="Nucleotide-diphospho-sugar transferases"/>
    <property type="match status" value="1"/>
</dbReference>
<name>A0A1H3CHA1_9GAMM</name>
<dbReference type="InterPro" id="IPR003329">
    <property type="entry name" value="Cytidylyl_trans"/>
</dbReference>
<dbReference type="PANTHER" id="PTHR21485:SF6">
    <property type="entry name" value="N-ACYLNEURAMINATE CYTIDYLYLTRANSFERASE-RELATED"/>
    <property type="match status" value="1"/>
</dbReference>
<dbReference type="STRING" id="574349.SAMN05443545_10614"/>
<gene>
    <name evidence="1" type="ORF">SAMN05443545_10614</name>
</gene>
<proteinExistence type="predicted"/>
<evidence type="ECO:0000313" key="2">
    <source>
        <dbReference type="Proteomes" id="UP000198500"/>
    </source>
</evidence>
<organism evidence="1 2">
    <name type="scientific">Aidingimonas halophila</name>
    <dbReference type="NCBI Taxonomy" id="574349"/>
    <lineage>
        <taxon>Bacteria</taxon>
        <taxon>Pseudomonadati</taxon>
        <taxon>Pseudomonadota</taxon>
        <taxon>Gammaproteobacteria</taxon>
        <taxon>Oceanospirillales</taxon>
        <taxon>Halomonadaceae</taxon>
        <taxon>Aidingimonas</taxon>
    </lineage>
</organism>
<dbReference type="InterPro" id="IPR029044">
    <property type="entry name" value="Nucleotide-diphossugar_trans"/>
</dbReference>
<protein>
    <submittedName>
        <fullName evidence="1">N-acylneuraminate cytidylyltransferase</fullName>
    </submittedName>
</protein>
<dbReference type="Pfam" id="PF02348">
    <property type="entry name" value="CTP_transf_3"/>
    <property type="match status" value="1"/>
</dbReference>
<evidence type="ECO:0000313" key="1">
    <source>
        <dbReference type="EMBL" id="SDX53531.1"/>
    </source>
</evidence>
<dbReference type="RefSeq" id="WP_092570038.1">
    <property type="nucleotide sequence ID" value="NZ_BMXH01000010.1"/>
</dbReference>
<dbReference type="EMBL" id="FNNI01000006">
    <property type="protein sequence ID" value="SDX53531.1"/>
    <property type="molecule type" value="Genomic_DNA"/>
</dbReference>
<dbReference type="Proteomes" id="UP000198500">
    <property type="component" value="Unassembled WGS sequence"/>
</dbReference>
<reference evidence="1 2" key="1">
    <citation type="submission" date="2016-10" db="EMBL/GenBank/DDBJ databases">
        <authorList>
            <person name="de Groot N.N."/>
        </authorList>
    </citation>
    <scope>NUCLEOTIDE SEQUENCE [LARGE SCALE GENOMIC DNA]</scope>
    <source>
        <strain evidence="1 2">DSM 19219</strain>
    </source>
</reference>
<keyword evidence="1" id="KW-0548">Nucleotidyltransferase</keyword>
<dbReference type="AlphaFoldDB" id="A0A1H3CHA1"/>
<accession>A0A1H3CHA1</accession>
<keyword evidence="2" id="KW-1185">Reference proteome</keyword>
<dbReference type="GO" id="GO:0008781">
    <property type="term" value="F:N-acylneuraminate cytidylyltransferase activity"/>
    <property type="evidence" value="ECO:0007669"/>
    <property type="project" value="TreeGrafter"/>
</dbReference>
<dbReference type="OrthoDB" id="9805604at2"/>